<organism evidence="2 3">
    <name type="scientific">Kouleothrix aurantiaca</name>
    <dbReference type="NCBI Taxonomy" id="186479"/>
    <lineage>
        <taxon>Bacteria</taxon>
        <taxon>Bacillati</taxon>
        <taxon>Chloroflexota</taxon>
        <taxon>Chloroflexia</taxon>
        <taxon>Chloroflexales</taxon>
        <taxon>Roseiflexineae</taxon>
        <taxon>Roseiflexaceae</taxon>
        <taxon>Kouleothrix</taxon>
    </lineage>
</organism>
<keyword evidence="3" id="KW-1185">Reference proteome</keyword>
<name>A0A0P9D1V0_9CHLR</name>
<proteinExistence type="predicted"/>
<comment type="caution">
    <text evidence="2">The sequence shown here is derived from an EMBL/GenBank/DDBJ whole genome shotgun (WGS) entry which is preliminary data.</text>
</comment>
<feature type="non-terminal residue" evidence="2">
    <location>
        <position position="58"/>
    </location>
</feature>
<sequence length="58" mass="6024">MLAFVKFGGSVITDKTGQEAPDLVLIRRLAAEVRAALDAAPAGYRLIIGHGSGSFGHT</sequence>
<dbReference type="Proteomes" id="UP000050509">
    <property type="component" value="Unassembled WGS sequence"/>
</dbReference>
<reference evidence="2 3" key="1">
    <citation type="submission" date="2015-09" db="EMBL/GenBank/DDBJ databases">
        <title>Draft genome sequence of Kouleothrix aurantiaca JCM 19913.</title>
        <authorList>
            <person name="Hemp J."/>
        </authorList>
    </citation>
    <scope>NUCLEOTIDE SEQUENCE [LARGE SCALE GENOMIC DNA]</scope>
    <source>
        <strain evidence="2 3">COM-B</strain>
    </source>
</reference>
<dbReference type="EMBL" id="LJCR01000721">
    <property type="protein sequence ID" value="KPV51929.1"/>
    <property type="molecule type" value="Genomic_DNA"/>
</dbReference>
<dbReference type="GO" id="GO:0016301">
    <property type="term" value="F:kinase activity"/>
    <property type="evidence" value="ECO:0007669"/>
    <property type="project" value="UniProtKB-KW"/>
</dbReference>
<dbReference type="Pfam" id="PF00696">
    <property type="entry name" value="AA_kinase"/>
    <property type="match status" value="1"/>
</dbReference>
<dbReference type="InterPro" id="IPR036393">
    <property type="entry name" value="AceGlu_kinase-like_sf"/>
</dbReference>
<gene>
    <name evidence="2" type="ORF">SE17_18440</name>
</gene>
<evidence type="ECO:0000259" key="1">
    <source>
        <dbReference type="Pfam" id="PF00696"/>
    </source>
</evidence>
<dbReference type="Gene3D" id="3.40.1160.10">
    <property type="entry name" value="Acetylglutamate kinase-like"/>
    <property type="match status" value="1"/>
</dbReference>
<keyword evidence="2" id="KW-0418">Kinase</keyword>
<evidence type="ECO:0000313" key="3">
    <source>
        <dbReference type="Proteomes" id="UP000050509"/>
    </source>
</evidence>
<dbReference type="SUPFAM" id="SSF53633">
    <property type="entry name" value="Carbamate kinase-like"/>
    <property type="match status" value="1"/>
</dbReference>
<protein>
    <submittedName>
        <fullName evidence="2">Uridylate kinase</fullName>
    </submittedName>
</protein>
<dbReference type="InterPro" id="IPR001048">
    <property type="entry name" value="Asp/Glu/Uridylate_kinase"/>
</dbReference>
<accession>A0A0P9D1V0</accession>
<dbReference type="AlphaFoldDB" id="A0A0P9D1V0"/>
<feature type="domain" description="Aspartate/glutamate/uridylate kinase" evidence="1">
    <location>
        <begin position="1"/>
        <end position="57"/>
    </location>
</feature>
<evidence type="ECO:0000313" key="2">
    <source>
        <dbReference type="EMBL" id="KPV51929.1"/>
    </source>
</evidence>
<keyword evidence="2" id="KW-0808">Transferase</keyword>